<comment type="caution">
    <text evidence="3">The sequence shown here is derived from an EMBL/GenBank/DDBJ whole genome shotgun (WGS) entry which is preliminary data.</text>
</comment>
<dbReference type="AlphaFoldDB" id="A0A1Q3CUE8"/>
<proteinExistence type="predicted"/>
<evidence type="ECO:0000256" key="1">
    <source>
        <dbReference type="SAM" id="Coils"/>
    </source>
</evidence>
<reference evidence="4" key="1">
    <citation type="submission" date="2016-04" db="EMBL/GenBank/DDBJ databases">
        <title>Cephalotus genome sequencing.</title>
        <authorList>
            <person name="Fukushima K."/>
            <person name="Hasebe M."/>
            <person name="Fang X."/>
        </authorList>
    </citation>
    <scope>NUCLEOTIDE SEQUENCE [LARGE SCALE GENOMIC DNA]</scope>
    <source>
        <strain evidence="4">cv. St1</strain>
    </source>
</reference>
<dbReference type="Proteomes" id="UP000187406">
    <property type="component" value="Unassembled WGS sequence"/>
</dbReference>
<sequence>MSYQDLYIMWHVVSRKPLNLPHLIMKNMLRAGSKVDGALPYGMVITKIISHFGIIVGNEVPFRIDVGDIYNALSLKRMGWKRVHKSGEGFVWLPKEGGRRRRRVEGEEAEEQSEAQLSRQTPTPQMQLGQSSSSNSSISMEVFMGEMRKLNIKVDNMREEFLDLFDEQRKRHRRLEKTLVEKGLIDAADIIIIIIIIRRNKKRSTMIFHFFCIAYAFKTLDNFVPEYFFLML</sequence>
<protein>
    <submittedName>
        <fullName evidence="3">Uncharacterized protein</fullName>
    </submittedName>
</protein>
<name>A0A1Q3CUE8_CEPFO</name>
<evidence type="ECO:0000313" key="3">
    <source>
        <dbReference type="EMBL" id="GAV83840.1"/>
    </source>
</evidence>
<feature type="compositionally biased region" description="Polar residues" evidence="2">
    <location>
        <begin position="121"/>
        <end position="130"/>
    </location>
</feature>
<feature type="coiled-coil region" evidence="1">
    <location>
        <begin position="140"/>
        <end position="167"/>
    </location>
</feature>
<keyword evidence="4" id="KW-1185">Reference proteome</keyword>
<keyword evidence="1" id="KW-0175">Coiled coil</keyword>
<dbReference type="EMBL" id="BDDD01003026">
    <property type="protein sequence ID" value="GAV83840.1"/>
    <property type="molecule type" value="Genomic_DNA"/>
</dbReference>
<accession>A0A1Q3CUE8</accession>
<dbReference type="InParanoid" id="A0A1Q3CUE8"/>
<feature type="region of interest" description="Disordered" evidence="2">
    <location>
        <begin position="101"/>
        <end position="135"/>
    </location>
</feature>
<evidence type="ECO:0000256" key="2">
    <source>
        <dbReference type="SAM" id="MobiDB-lite"/>
    </source>
</evidence>
<gene>
    <name evidence="3" type="ORF">CFOL_v3_27285</name>
</gene>
<evidence type="ECO:0000313" key="4">
    <source>
        <dbReference type="Proteomes" id="UP000187406"/>
    </source>
</evidence>
<organism evidence="3 4">
    <name type="scientific">Cephalotus follicularis</name>
    <name type="common">Albany pitcher plant</name>
    <dbReference type="NCBI Taxonomy" id="3775"/>
    <lineage>
        <taxon>Eukaryota</taxon>
        <taxon>Viridiplantae</taxon>
        <taxon>Streptophyta</taxon>
        <taxon>Embryophyta</taxon>
        <taxon>Tracheophyta</taxon>
        <taxon>Spermatophyta</taxon>
        <taxon>Magnoliopsida</taxon>
        <taxon>eudicotyledons</taxon>
        <taxon>Gunneridae</taxon>
        <taxon>Pentapetalae</taxon>
        <taxon>rosids</taxon>
        <taxon>fabids</taxon>
        <taxon>Oxalidales</taxon>
        <taxon>Cephalotaceae</taxon>
        <taxon>Cephalotus</taxon>
    </lineage>
</organism>